<keyword evidence="3" id="KW-0540">Nuclease</keyword>
<proteinExistence type="inferred from homology"/>
<dbReference type="PANTHER" id="PTHR30255">
    <property type="entry name" value="SINGLE-STRANDED-DNA-SPECIFIC EXONUCLEASE RECJ"/>
    <property type="match status" value="1"/>
</dbReference>
<reference evidence="10" key="1">
    <citation type="submission" date="2017-09" db="EMBL/GenBank/DDBJ databases">
        <title>Depth-based differentiation of microbial function through sediment-hosted aquifers and enrichment of novel symbionts in the deep terrestrial subsurface.</title>
        <authorList>
            <person name="Probst A.J."/>
            <person name="Ladd B."/>
            <person name="Jarett J.K."/>
            <person name="Geller-Mcgrath D.E."/>
            <person name="Sieber C.M.K."/>
            <person name="Emerson J.B."/>
            <person name="Anantharaman K."/>
            <person name="Thomas B.C."/>
            <person name="Malmstrom R."/>
            <person name="Stieglmeier M."/>
            <person name="Klingl A."/>
            <person name="Woyke T."/>
            <person name="Ryan C.M."/>
            <person name="Banfield J.F."/>
        </authorList>
    </citation>
    <scope>NUCLEOTIDE SEQUENCE [LARGE SCALE GENOMIC DNA]</scope>
</reference>
<dbReference type="InterPro" id="IPR001667">
    <property type="entry name" value="DDH_dom"/>
</dbReference>
<gene>
    <name evidence="9" type="primary">recJ</name>
    <name evidence="9" type="ORF">CO059_01025</name>
</gene>
<evidence type="ECO:0000256" key="3">
    <source>
        <dbReference type="ARBA" id="ARBA00022722"/>
    </source>
</evidence>
<protein>
    <recommendedName>
        <fullName evidence="2">Single-stranded-DNA-specific exonuclease RecJ</fullName>
    </recommendedName>
</protein>
<dbReference type="Proteomes" id="UP000228781">
    <property type="component" value="Unassembled WGS sequence"/>
</dbReference>
<keyword evidence="4" id="KW-0378">Hydrolase</keyword>
<accession>A0A2M8EJT7</accession>
<evidence type="ECO:0000256" key="4">
    <source>
        <dbReference type="ARBA" id="ARBA00022801"/>
    </source>
</evidence>
<dbReference type="GO" id="GO:0006281">
    <property type="term" value="P:DNA repair"/>
    <property type="evidence" value="ECO:0007669"/>
    <property type="project" value="InterPro"/>
</dbReference>
<dbReference type="InterPro" id="IPR003156">
    <property type="entry name" value="DHHA1_dom"/>
</dbReference>
<dbReference type="InterPro" id="IPR051673">
    <property type="entry name" value="SSDNA_exonuclease_RecJ"/>
</dbReference>
<evidence type="ECO:0000259" key="8">
    <source>
        <dbReference type="Pfam" id="PF17768"/>
    </source>
</evidence>
<feature type="domain" description="DHHA1" evidence="7">
    <location>
        <begin position="339"/>
        <end position="432"/>
    </location>
</feature>
<evidence type="ECO:0000313" key="10">
    <source>
        <dbReference type="Proteomes" id="UP000228781"/>
    </source>
</evidence>
<dbReference type="EMBL" id="PFSK01000014">
    <property type="protein sequence ID" value="PJC22947.1"/>
    <property type="molecule type" value="Genomic_DNA"/>
</dbReference>
<dbReference type="InterPro" id="IPR004610">
    <property type="entry name" value="RecJ"/>
</dbReference>
<comment type="similarity">
    <text evidence="1">Belongs to the RecJ family.</text>
</comment>
<evidence type="ECO:0000259" key="6">
    <source>
        <dbReference type="Pfam" id="PF01368"/>
    </source>
</evidence>
<dbReference type="GO" id="GO:0006310">
    <property type="term" value="P:DNA recombination"/>
    <property type="evidence" value="ECO:0007669"/>
    <property type="project" value="InterPro"/>
</dbReference>
<evidence type="ECO:0000256" key="2">
    <source>
        <dbReference type="ARBA" id="ARBA00019841"/>
    </source>
</evidence>
<dbReference type="InterPro" id="IPR038763">
    <property type="entry name" value="DHH_sf"/>
</dbReference>
<dbReference type="Pfam" id="PF01368">
    <property type="entry name" value="DHH"/>
    <property type="match status" value="1"/>
</dbReference>
<sequence length="555" mass="60883">MEKRWQILSVLEVGSKESVVENLLKNRGIKDKEEFFDPPRPNQLITQLRRYLPDLDQNQLERAVERIKEAISSGEKIIVWGDFDVDGVTATAILWSALGGPGGLGADALPYIPDRFTEGYGLNKQGIKKISEEGAGLIITVDSGITAKEEVEYANSLGLEIIVTDHHLKPKKLPPAYAIVQTNKLCGAGVAWLLASQLITNHSSLITGFLDLVAIATIADLQPLLGANRSLVKYGFEVLNQNKRPGLAALLEVAGLRPGNLGSYAAGWILGPRINAIGRLKQGIEALRLLCTQDEIKARELAHLLEAANIKRQSLTEEMYNHAKGLVVDGSTGSPQGEGLIVLYHDSWHEGIIGLVAGKLVEEYGRPAVVIAKGEEFSKGSARSVNGFNLLEALQNHADLLEDVGGHEMAAGFTVLNEKLEQFVSALREEAKEILKTLDPRPVLKIDLEFPLYNLGYESIAELERFKPHGVGNPEPLFLAQGVNVLEERKVGRQKQHLKLLVSPGFEAIWFGHGENGSFTLGEEVSLAYTPEIEVWNGKEKVILKIRDLRRTGHD</sequence>
<dbReference type="Gene3D" id="3.90.1640.30">
    <property type="match status" value="1"/>
</dbReference>
<name>A0A2M8EJT7_UNCKA</name>
<evidence type="ECO:0000313" key="9">
    <source>
        <dbReference type="EMBL" id="PJC22947.1"/>
    </source>
</evidence>
<comment type="caution">
    <text evidence="9">The sequence shown here is derived from an EMBL/GenBank/DDBJ whole genome shotgun (WGS) entry which is preliminary data.</text>
</comment>
<dbReference type="Gene3D" id="3.10.310.30">
    <property type="match status" value="1"/>
</dbReference>
<dbReference type="NCBIfam" id="TIGR00644">
    <property type="entry name" value="recJ"/>
    <property type="match status" value="1"/>
</dbReference>
<dbReference type="PANTHER" id="PTHR30255:SF2">
    <property type="entry name" value="SINGLE-STRANDED-DNA-SPECIFIC EXONUCLEASE RECJ"/>
    <property type="match status" value="1"/>
</dbReference>
<dbReference type="GO" id="GO:0003676">
    <property type="term" value="F:nucleic acid binding"/>
    <property type="evidence" value="ECO:0007669"/>
    <property type="project" value="InterPro"/>
</dbReference>
<dbReference type="InterPro" id="IPR041122">
    <property type="entry name" value="RecJ_OB"/>
</dbReference>
<evidence type="ECO:0000256" key="5">
    <source>
        <dbReference type="ARBA" id="ARBA00022839"/>
    </source>
</evidence>
<feature type="domain" description="DDH" evidence="6">
    <location>
        <begin position="76"/>
        <end position="217"/>
    </location>
</feature>
<dbReference type="Pfam" id="PF17768">
    <property type="entry name" value="RecJ_OB"/>
    <property type="match status" value="1"/>
</dbReference>
<evidence type="ECO:0000259" key="7">
    <source>
        <dbReference type="Pfam" id="PF02272"/>
    </source>
</evidence>
<dbReference type="AlphaFoldDB" id="A0A2M8EJT7"/>
<dbReference type="SUPFAM" id="SSF64182">
    <property type="entry name" value="DHH phosphoesterases"/>
    <property type="match status" value="1"/>
</dbReference>
<organism evidence="9 10">
    <name type="scientific">candidate division WWE3 bacterium CG_4_9_14_0_2_um_filter_48_10</name>
    <dbReference type="NCBI Taxonomy" id="1975078"/>
    <lineage>
        <taxon>Bacteria</taxon>
        <taxon>Katanobacteria</taxon>
    </lineage>
</organism>
<evidence type="ECO:0000256" key="1">
    <source>
        <dbReference type="ARBA" id="ARBA00005915"/>
    </source>
</evidence>
<feature type="domain" description="RecJ OB" evidence="8">
    <location>
        <begin position="446"/>
        <end position="548"/>
    </location>
</feature>
<dbReference type="Pfam" id="PF02272">
    <property type="entry name" value="DHHA1"/>
    <property type="match status" value="1"/>
</dbReference>
<keyword evidence="5 9" id="KW-0269">Exonuclease</keyword>
<dbReference type="GO" id="GO:0008409">
    <property type="term" value="F:5'-3' exonuclease activity"/>
    <property type="evidence" value="ECO:0007669"/>
    <property type="project" value="InterPro"/>
</dbReference>